<gene>
    <name evidence="1" type="ORF">J9259_07475</name>
</gene>
<name>A0A8J8CG74_9ARCH</name>
<proteinExistence type="predicted"/>
<reference evidence="1" key="1">
    <citation type="submission" date="2021-04" db="EMBL/GenBank/DDBJ databases">
        <title>Genomic insights into ecological role and evolution of a novel Thermoplasmata order Candidatus Sysuiplasmatales.</title>
        <authorList>
            <person name="Yuan Y."/>
        </authorList>
    </citation>
    <scope>NUCLEOTIDE SEQUENCE</scope>
    <source>
        <strain evidence="1">YP2-bin.285</strain>
    </source>
</reference>
<accession>A0A8J8CG74</accession>
<sequence>MEKGQYVVSESTDGISFRYIGTFRKGQEIVRNGVTIIPTWHRGDGMEHGDIPPIEAKETIEKPWAREAEVDTGAHP</sequence>
<dbReference type="EMBL" id="JAGVSJ010000022">
    <property type="protein sequence ID" value="MBX8632337.1"/>
    <property type="molecule type" value="Genomic_DNA"/>
</dbReference>
<protein>
    <submittedName>
        <fullName evidence="1">Uncharacterized protein</fullName>
    </submittedName>
</protein>
<organism evidence="1 2">
    <name type="scientific">Candidatus Sysuiplasma superficiale</name>
    <dbReference type="NCBI Taxonomy" id="2823368"/>
    <lineage>
        <taxon>Archaea</taxon>
        <taxon>Methanobacteriati</taxon>
        <taxon>Thermoplasmatota</taxon>
        <taxon>Thermoplasmata</taxon>
        <taxon>Candidatus Sysuiplasmatales</taxon>
        <taxon>Candidatus Sysuiplasmataceae</taxon>
        <taxon>Candidatus Sysuiplasma</taxon>
    </lineage>
</organism>
<evidence type="ECO:0000313" key="2">
    <source>
        <dbReference type="Proteomes" id="UP000716004"/>
    </source>
</evidence>
<dbReference type="Proteomes" id="UP000716004">
    <property type="component" value="Unassembled WGS sequence"/>
</dbReference>
<dbReference type="AlphaFoldDB" id="A0A8J8CG74"/>
<comment type="caution">
    <text evidence="1">The sequence shown here is derived from an EMBL/GenBank/DDBJ whole genome shotgun (WGS) entry which is preliminary data.</text>
</comment>
<evidence type="ECO:0000313" key="1">
    <source>
        <dbReference type="EMBL" id="MBX8632337.1"/>
    </source>
</evidence>